<name>A0ABD8APN6_PAEAM</name>
<dbReference type="Pfam" id="PF11225">
    <property type="entry name" value="DUF3024"/>
    <property type="match status" value="1"/>
</dbReference>
<dbReference type="Proteomes" id="UP001364764">
    <property type="component" value="Chromosome"/>
</dbReference>
<dbReference type="RefSeq" id="WP_036673442.1">
    <property type="nucleotide sequence ID" value="NZ_CP145892.1"/>
</dbReference>
<proteinExistence type="predicted"/>
<sequence length="90" mass="10975">MHLHVGLVYVTKNSVRNERIYSREGTCATERYQWDKMHIARFYWEENQWKVYARDEQSSWNPVDVITPCSDFENVLEQVERDEAGLFWRM</sequence>
<gene>
    <name evidence="1" type="ORF">V6668_24285</name>
</gene>
<dbReference type="GeneID" id="93478656"/>
<organism evidence="1 2">
    <name type="scientific">Paenibacillus amylolyticus</name>
    <dbReference type="NCBI Taxonomy" id="1451"/>
    <lineage>
        <taxon>Bacteria</taxon>
        <taxon>Bacillati</taxon>
        <taxon>Bacillota</taxon>
        <taxon>Bacilli</taxon>
        <taxon>Bacillales</taxon>
        <taxon>Paenibacillaceae</taxon>
        <taxon>Paenibacillus</taxon>
    </lineage>
</organism>
<evidence type="ECO:0000313" key="2">
    <source>
        <dbReference type="Proteomes" id="UP001364764"/>
    </source>
</evidence>
<dbReference type="AlphaFoldDB" id="A0ABD8APN6"/>
<dbReference type="EMBL" id="CP145892">
    <property type="protein sequence ID" value="WWP19557.1"/>
    <property type="molecule type" value="Genomic_DNA"/>
</dbReference>
<reference evidence="1 2" key="1">
    <citation type="submission" date="2024-02" db="EMBL/GenBank/DDBJ databases">
        <title>Complete sequences of two Paenibacillus sp. strains and one Lysinibacillus strain isolated from the environment on STAA medium highlight biotechnological potential.</title>
        <authorList>
            <person name="Attere S.A."/>
            <person name="Piche L.C."/>
            <person name="Intertaglia L."/>
            <person name="Lami R."/>
            <person name="Charette S.J."/>
            <person name="Vincent A.T."/>
        </authorList>
    </citation>
    <scope>NUCLEOTIDE SEQUENCE [LARGE SCALE GENOMIC DNA]</scope>
    <source>
        <strain evidence="1 2">Y5S-7</strain>
    </source>
</reference>
<accession>A0ABD8APN6</accession>
<evidence type="ECO:0000313" key="1">
    <source>
        <dbReference type="EMBL" id="WWP19557.1"/>
    </source>
</evidence>
<dbReference type="InterPro" id="IPR021388">
    <property type="entry name" value="DUF3024"/>
</dbReference>
<protein>
    <submittedName>
        <fullName evidence="1">DUF3024 domain-containing protein</fullName>
    </submittedName>
</protein>